<reference evidence="2 3" key="1">
    <citation type="submission" date="2017-04" db="EMBL/GenBank/DDBJ databases">
        <authorList>
            <person name="Afonso C.L."/>
            <person name="Miller P.J."/>
            <person name="Scott M.A."/>
            <person name="Spackman E."/>
            <person name="Goraichik I."/>
            <person name="Dimitrov K.M."/>
            <person name="Suarez D.L."/>
            <person name="Swayne D.E."/>
        </authorList>
    </citation>
    <scope>NUCLEOTIDE SEQUENCE [LARGE SCALE GENOMIC DNA]</scope>
    <source>
        <strain evidence="2 3">USBA 355</strain>
    </source>
</reference>
<dbReference type="STRING" id="560819.SAMN05428998_101361"/>
<dbReference type="Pfam" id="PF12802">
    <property type="entry name" value="MarR_2"/>
    <property type="match status" value="1"/>
</dbReference>
<dbReference type="SMART" id="SM00347">
    <property type="entry name" value="HTH_MARR"/>
    <property type="match status" value="1"/>
</dbReference>
<dbReference type="EMBL" id="FWZX01000001">
    <property type="protein sequence ID" value="SME91077.1"/>
    <property type="molecule type" value="Genomic_DNA"/>
</dbReference>
<dbReference type="PROSITE" id="PS50995">
    <property type="entry name" value="HTH_MARR_2"/>
    <property type="match status" value="1"/>
</dbReference>
<protein>
    <submittedName>
        <fullName evidence="2">Transcriptional regulator, MarR family</fullName>
    </submittedName>
</protein>
<dbReference type="RefSeq" id="WP_085120707.1">
    <property type="nucleotide sequence ID" value="NZ_FWZX01000001.1"/>
</dbReference>
<dbReference type="GO" id="GO:0003700">
    <property type="term" value="F:DNA-binding transcription factor activity"/>
    <property type="evidence" value="ECO:0007669"/>
    <property type="project" value="InterPro"/>
</dbReference>
<organism evidence="2 3">
    <name type="scientific">Tistlia consotensis USBA 355</name>
    <dbReference type="NCBI Taxonomy" id="560819"/>
    <lineage>
        <taxon>Bacteria</taxon>
        <taxon>Pseudomonadati</taxon>
        <taxon>Pseudomonadota</taxon>
        <taxon>Alphaproteobacteria</taxon>
        <taxon>Rhodospirillales</taxon>
        <taxon>Rhodovibrionaceae</taxon>
        <taxon>Tistlia</taxon>
    </lineage>
</organism>
<dbReference type="PANTHER" id="PTHR33164:SF43">
    <property type="entry name" value="HTH-TYPE TRANSCRIPTIONAL REPRESSOR YETL"/>
    <property type="match status" value="1"/>
</dbReference>
<dbReference type="AlphaFoldDB" id="A0A1Y6B6P5"/>
<dbReference type="SUPFAM" id="SSF46785">
    <property type="entry name" value="Winged helix' DNA-binding domain"/>
    <property type="match status" value="1"/>
</dbReference>
<dbReference type="PANTHER" id="PTHR33164">
    <property type="entry name" value="TRANSCRIPTIONAL REGULATOR, MARR FAMILY"/>
    <property type="match status" value="1"/>
</dbReference>
<dbReference type="Gene3D" id="1.10.10.10">
    <property type="entry name" value="Winged helix-like DNA-binding domain superfamily/Winged helix DNA-binding domain"/>
    <property type="match status" value="1"/>
</dbReference>
<proteinExistence type="predicted"/>
<accession>A0A1Y6B6P5</accession>
<evidence type="ECO:0000259" key="1">
    <source>
        <dbReference type="PROSITE" id="PS50995"/>
    </source>
</evidence>
<dbReference type="InterPro" id="IPR039422">
    <property type="entry name" value="MarR/SlyA-like"/>
</dbReference>
<feature type="domain" description="HTH marR-type" evidence="1">
    <location>
        <begin position="22"/>
        <end position="157"/>
    </location>
</feature>
<gene>
    <name evidence="2" type="ORF">SAMN05428998_101361</name>
</gene>
<dbReference type="PRINTS" id="PR00598">
    <property type="entry name" value="HTHMARR"/>
</dbReference>
<dbReference type="Proteomes" id="UP000192917">
    <property type="component" value="Unassembled WGS sequence"/>
</dbReference>
<sequence>MTQQKGEFGTEKTREAALAEIANRIFFRLYQSANMMHKTGTRALDEFGVTTQQWAVIGALSRPQAEDGLSVGDLARFLMVSRQNIAGVVTRLEDQGCLERLRDSNDGRSRRIRLSERGRELWRAIRPAIHEYYDEALAGFSFEDRTALLTGLNRLLDNMKRL</sequence>
<name>A0A1Y6B6P5_9PROT</name>
<evidence type="ECO:0000313" key="3">
    <source>
        <dbReference type="Proteomes" id="UP000192917"/>
    </source>
</evidence>
<dbReference type="InterPro" id="IPR036390">
    <property type="entry name" value="WH_DNA-bd_sf"/>
</dbReference>
<dbReference type="InterPro" id="IPR000835">
    <property type="entry name" value="HTH_MarR-typ"/>
</dbReference>
<dbReference type="GO" id="GO:0006950">
    <property type="term" value="P:response to stress"/>
    <property type="evidence" value="ECO:0007669"/>
    <property type="project" value="TreeGrafter"/>
</dbReference>
<keyword evidence="3" id="KW-1185">Reference proteome</keyword>
<dbReference type="InterPro" id="IPR036388">
    <property type="entry name" value="WH-like_DNA-bd_sf"/>
</dbReference>
<evidence type="ECO:0000313" key="2">
    <source>
        <dbReference type="EMBL" id="SME91077.1"/>
    </source>
</evidence>